<sequence length="63" mass="7439">MPIGLINWIEKMEEDFIWNKKQKENNPRPYLINWLTITLPKDKGGLAIRDMRALNKADLMKIA</sequence>
<dbReference type="Proteomes" id="UP000634136">
    <property type="component" value="Unassembled WGS sequence"/>
</dbReference>
<reference evidence="1" key="1">
    <citation type="submission" date="2020-09" db="EMBL/GenBank/DDBJ databases">
        <title>Genome-Enabled Discovery of Anthraquinone Biosynthesis in Senna tora.</title>
        <authorList>
            <person name="Kang S.-H."/>
            <person name="Pandey R.P."/>
            <person name="Lee C.-M."/>
            <person name="Sim J.-S."/>
            <person name="Jeong J.-T."/>
            <person name="Choi B.-S."/>
            <person name="Jung M."/>
            <person name="Ginzburg D."/>
            <person name="Zhao K."/>
            <person name="Won S.Y."/>
            <person name="Oh T.-J."/>
            <person name="Yu Y."/>
            <person name="Kim N.-H."/>
            <person name="Lee O.R."/>
            <person name="Lee T.-H."/>
            <person name="Bashyal P."/>
            <person name="Kim T.-S."/>
            <person name="Lee W.-H."/>
            <person name="Kawkins C."/>
            <person name="Kim C.-K."/>
            <person name="Kim J.S."/>
            <person name="Ahn B.O."/>
            <person name="Rhee S.Y."/>
            <person name="Sohng J.K."/>
        </authorList>
    </citation>
    <scope>NUCLEOTIDE SEQUENCE</scope>
    <source>
        <tissue evidence="1">Leaf</tissue>
    </source>
</reference>
<accession>A0A834U1E9</accession>
<dbReference type="OrthoDB" id="1938625at2759"/>
<evidence type="ECO:0000313" key="1">
    <source>
        <dbReference type="EMBL" id="KAF7827774.1"/>
    </source>
</evidence>
<protein>
    <submittedName>
        <fullName evidence="1">Ribonuclease H</fullName>
    </submittedName>
</protein>
<evidence type="ECO:0000313" key="2">
    <source>
        <dbReference type="Proteomes" id="UP000634136"/>
    </source>
</evidence>
<gene>
    <name evidence="1" type="ORF">G2W53_018938</name>
</gene>
<dbReference type="EMBL" id="JAAIUW010000006">
    <property type="protein sequence ID" value="KAF7827774.1"/>
    <property type="molecule type" value="Genomic_DNA"/>
</dbReference>
<organism evidence="1 2">
    <name type="scientific">Senna tora</name>
    <dbReference type="NCBI Taxonomy" id="362788"/>
    <lineage>
        <taxon>Eukaryota</taxon>
        <taxon>Viridiplantae</taxon>
        <taxon>Streptophyta</taxon>
        <taxon>Embryophyta</taxon>
        <taxon>Tracheophyta</taxon>
        <taxon>Spermatophyta</taxon>
        <taxon>Magnoliopsida</taxon>
        <taxon>eudicotyledons</taxon>
        <taxon>Gunneridae</taxon>
        <taxon>Pentapetalae</taxon>
        <taxon>rosids</taxon>
        <taxon>fabids</taxon>
        <taxon>Fabales</taxon>
        <taxon>Fabaceae</taxon>
        <taxon>Caesalpinioideae</taxon>
        <taxon>Cassia clade</taxon>
        <taxon>Senna</taxon>
    </lineage>
</organism>
<proteinExistence type="predicted"/>
<keyword evidence="2" id="KW-1185">Reference proteome</keyword>
<dbReference type="AlphaFoldDB" id="A0A834U1E9"/>
<name>A0A834U1E9_9FABA</name>
<comment type="caution">
    <text evidence="1">The sequence shown here is derived from an EMBL/GenBank/DDBJ whole genome shotgun (WGS) entry which is preliminary data.</text>
</comment>